<evidence type="ECO:0000313" key="4">
    <source>
        <dbReference type="Proteomes" id="UP000041254"/>
    </source>
</evidence>
<dbReference type="OrthoDB" id="14911at2759"/>
<dbReference type="AlphaFoldDB" id="A0A0G4F2U4"/>
<dbReference type="FunCoup" id="A0A0G4F2U4">
    <property type="interactions" value="18"/>
</dbReference>
<evidence type="ECO:0000313" key="3">
    <source>
        <dbReference type="EMBL" id="CEM06355.1"/>
    </source>
</evidence>
<evidence type="ECO:0000256" key="1">
    <source>
        <dbReference type="SAM" id="MobiDB-lite"/>
    </source>
</evidence>
<keyword evidence="4" id="KW-1185">Reference proteome</keyword>
<feature type="domain" description="PLD phosphodiesterase" evidence="2">
    <location>
        <begin position="201"/>
        <end position="227"/>
    </location>
</feature>
<dbReference type="CDD" id="cd09110">
    <property type="entry name" value="PLDc_CLS_1"/>
    <property type="match status" value="1"/>
</dbReference>
<dbReference type="SMART" id="SM00155">
    <property type="entry name" value="PLDc"/>
    <property type="match status" value="2"/>
</dbReference>
<dbReference type="PANTHER" id="PTHR21248">
    <property type="entry name" value="CARDIOLIPIN SYNTHASE"/>
    <property type="match status" value="1"/>
</dbReference>
<organism evidence="3 4">
    <name type="scientific">Vitrella brassicaformis (strain CCMP3155)</name>
    <dbReference type="NCBI Taxonomy" id="1169540"/>
    <lineage>
        <taxon>Eukaryota</taxon>
        <taxon>Sar</taxon>
        <taxon>Alveolata</taxon>
        <taxon>Colpodellida</taxon>
        <taxon>Vitrellaceae</taxon>
        <taxon>Vitrella</taxon>
    </lineage>
</organism>
<sequence length="511" mass="57595">MQICCEEKDCLRSPLMDVSNNKEYQKDESDPLVDEDRPVDADGQPPLITLPLPVPVPPECFFGSSRPRETLLALPLAQQHHWQRLLTSFQAYGRHSEGNRVDVLDDGDQVLQAMLEAICAARTRVWLESYIFDGSKLAERFVDALVDAAHRGCDTLLLIDYVGAFSIKSRWIDRMRKAGVAVIVFNPALPGLDGSKSIGPLSYRDHRKILIADTTAFCGSINISDDAGGPLLGNSRFYDVHMRLRGPCVAHLADVLRDSLAEAFRDVWRPPIDVPEEYEDGVYVQVLESNIRQGRRQIMDALSKATRQAQQSIELTTSYFYPPGVLRRALVSASRRGIPISILLSGNSDLLGDVMGSTHLVKKFLRVPGNQTRVHFLMPQHMHAKHTVVDGVWSCVGSFNWDRYSARRNLEVAVSIFDGQVASQLSALHHRKAHNEKECYEMTWERWQRQSPLKKLICWFAYCCVRLTGKNVSDGLSNTRQKALVRRALIHTYLDERAAKNLATGMMWGIQ</sequence>
<dbReference type="Pfam" id="PF13091">
    <property type="entry name" value="PLDc_2"/>
    <property type="match status" value="2"/>
</dbReference>
<dbReference type="SUPFAM" id="SSF56024">
    <property type="entry name" value="Phospholipase D/nuclease"/>
    <property type="match status" value="2"/>
</dbReference>
<dbReference type="Gene3D" id="3.30.870.10">
    <property type="entry name" value="Endonuclease Chain A"/>
    <property type="match status" value="2"/>
</dbReference>
<dbReference type="PROSITE" id="PS50035">
    <property type="entry name" value="PLD"/>
    <property type="match status" value="2"/>
</dbReference>
<dbReference type="GO" id="GO:0030572">
    <property type="term" value="F:phosphatidyltransferase activity"/>
    <property type="evidence" value="ECO:0007669"/>
    <property type="project" value="UniProtKB-ARBA"/>
</dbReference>
<dbReference type="PhylomeDB" id="A0A0G4F2U4"/>
<evidence type="ECO:0000259" key="2">
    <source>
        <dbReference type="PROSITE" id="PS50035"/>
    </source>
</evidence>
<proteinExistence type="predicted"/>
<dbReference type="EMBL" id="CDMY01000366">
    <property type="protein sequence ID" value="CEM06355.1"/>
    <property type="molecule type" value="Genomic_DNA"/>
</dbReference>
<dbReference type="OMA" id="WLNFEVT"/>
<gene>
    <name evidence="3" type="ORF">Vbra_5587</name>
</gene>
<reference evidence="3 4" key="1">
    <citation type="submission" date="2014-11" db="EMBL/GenBank/DDBJ databases">
        <authorList>
            <person name="Zhu J."/>
            <person name="Qi W."/>
            <person name="Song R."/>
        </authorList>
    </citation>
    <scope>NUCLEOTIDE SEQUENCE [LARGE SCALE GENOMIC DNA]</scope>
</reference>
<dbReference type="VEuPathDB" id="CryptoDB:Vbra_5587"/>
<dbReference type="InParanoid" id="A0A0G4F2U4"/>
<dbReference type="Proteomes" id="UP000041254">
    <property type="component" value="Unassembled WGS sequence"/>
</dbReference>
<dbReference type="PANTHER" id="PTHR21248:SF22">
    <property type="entry name" value="PHOSPHOLIPASE D"/>
    <property type="match status" value="1"/>
</dbReference>
<name>A0A0G4F2U4_VITBC</name>
<dbReference type="InterPro" id="IPR025202">
    <property type="entry name" value="PLD-like_dom"/>
</dbReference>
<dbReference type="STRING" id="1169540.A0A0G4F2U4"/>
<dbReference type="GO" id="GO:0032049">
    <property type="term" value="P:cardiolipin biosynthetic process"/>
    <property type="evidence" value="ECO:0007669"/>
    <property type="project" value="UniProtKB-ARBA"/>
</dbReference>
<feature type="compositionally biased region" description="Basic and acidic residues" evidence="1">
    <location>
        <begin position="23"/>
        <end position="40"/>
    </location>
</feature>
<dbReference type="InterPro" id="IPR001736">
    <property type="entry name" value="PLipase_D/transphosphatidylase"/>
</dbReference>
<accession>A0A0G4F2U4</accession>
<feature type="region of interest" description="Disordered" evidence="1">
    <location>
        <begin position="21"/>
        <end position="41"/>
    </location>
</feature>
<feature type="domain" description="PLD phosphodiesterase" evidence="2">
    <location>
        <begin position="378"/>
        <end position="405"/>
    </location>
</feature>
<protein>
    <recommendedName>
        <fullName evidence="2">PLD phosphodiesterase domain-containing protein</fullName>
    </recommendedName>
</protein>